<evidence type="ECO:0000313" key="2">
    <source>
        <dbReference type="EMBL" id="KAK4123385.1"/>
    </source>
</evidence>
<proteinExistence type="predicted"/>
<accession>A0AAN6TZX8</accession>
<name>A0AAN6TZX8_9PEZI</name>
<protein>
    <submittedName>
        <fullName evidence="2">Uncharacterized protein</fullName>
    </submittedName>
</protein>
<evidence type="ECO:0000313" key="3">
    <source>
        <dbReference type="Proteomes" id="UP001302602"/>
    </source>
</evidence>
<organism evidence="2 3">
    <name type="scientific">Parathielavia appendiculata</name>
    <dbReference type="NCBI Taxonomy" id="2587402"/>
    <lineage>
        <taxon>Eukaryota</taxon>
        <taxon>Fungi</taxon>
        <taxon>Dikarya</taxon>
        <taxon>Ascomycota</taxon>
        <taxon>Pezizomycotina</taxon>
        <taxon>Sordariomycetes</taxon>
        <taxon>Sordariomycetidae</taxon>
        <taxon>Sordariales</taxon>
        <taxon>Chaetomiaceae</taxon>
        <taxon>Parathielavia</taxon>
    </lineage>
</organism>
<comment type="caution">
    <text evidence="2">The sequence shown here is derived from an EMBL/GenBank/DDBJ whole genome shotgun (WGS) entry which is preliminary data.</text>
</comment>
<feature type="region of interest" description="Disordered" evidence="1">
    <location>
        <begin position="1"/>
        <end position="36"/>
    </location>
</feature>
<reference evidence="2" key="2">
    <citation type="submission" date="2023-05" db="EMBL/GenBank/DDBJ databases">
        <authorList>
            <consortium name="Lawrence Berkeley National Laboratory"/>
            <person name="Steindorff A."/>
            <person name="Hensen N."/>
            <person name="Bonometti L."/>
            <person name="Westerberg I."/>
            <person name="Brannstrom I.O."/>
            <person name="Guillou S."/>
            <person name="Cros-Aarteil S."/>
            <person name="Calhoun S."/>
            <person name="Haridas S."/>
            <person name="Kuo A."/>
            <person name="Mondo S."/>
            <person name="Pangilinan J."/>
            <person name="Riley R."/>
            <person name="Labutti K."/>
            <person name="Andreopoulos B."/>
            <person name="Lipzen A."/>
            <person name="Chen C."/>
            <person name="Yanf M."/>
            <person name="Daum C."/>
            <person name="Ng V."/>
            <person name="Clum A."/>
            <person name="Ohm R."/>
            <person name="Martin F."/>
            <person name="Silar P."/>
            <person name="Natvig D."/>
            <person name="Lalanne C."/>
            <person name="Gautier V."/>
            <person name="Ament-Velasquez S.L."/>
            <person name="Kruys A."/>
            <person name="Hutchinson M.I."/>
            <person name="Powell A.J."/>
            <person name="Barry K."/>
            <person name="Miller A.N."/>
            <person name="Grigoriev I.V."/>
            <person name="Debuchy R."/>
            <person name="Gladieux P."/>
            <person name="Thoren M.H."/>
            <person name="Johannesson H."/>
        </authorList>
    </citation>
    <scope>NUCLEOTIDE SEQUENCE</scope>
    <source>
        <strain evidence="2">CBS 731.68</strain>
    </source>
</reference>
<reference evidence="2" key="1">
    <citation type="journal article" date="2023" name="Mol. Phylogenet. Evol.">
        <title>Genome-scale phylogeny and comparative genomics of the fungal order Sordariales.</title>
        <authorList>
            <person name="Hensen N."/>
            <person name="Bonometti L."/>
            <person name="Westerberg I."/>
            <person name="Brannstrom I.O."/>
            <person name="Guillou S."/>
            <person name="Cros-Aarteil S."/>
            <person name="Calhoun S."/>
            <person name="Haridas S."/>
            <person name="Kuo A."/>
            <person name="Mondo S."/>
            <person name="Pangilinan J."/>
            <person name="Riley R."/>
            <person name="LaButti K."/>
            <person name="Andreopoulos B."/>
            <person name="Lipzen A."/>
            <person name="Chen C."/>
            <person name="Yan M."/>
            <person name="Daum C."/>
            <person name="Ng V."/>
            <person name="Clum A."/>
            <person name="Steindorff A."/>
            <person name="Ohm R.A."/>
            <person name="Martin F."/>
            <person name="Silar P."/>
            <person name="Natvig D.O."/>
            <person name="Lalanne C."/>
            <person name="Gautier V."/>
            <person name="Ament-Velasquez S.L."/>
            <person name="Kruys A."/>
            <person name="Hutchinson M.I."/>
            <person name="Powell A.J."/>
            <person name="Barry K."/>
            <person name="Miller A.N."/>
            <person name="Grigoriev I.V."/>
            <person name="Debuchy R."/>
            <person name="Gladieux P."/>
            <person name="Hiltunen Thoren M."/>
            <person name="Johannesson H."/>
        </authorList>
    </citation>
    <scope>NUCLEOTIDE SEQUENCE</scope>
    <source>
        <strain evidence="2">CBS 731.68</strain>
    </source>
</reference>
<sequence>MQLLLESVDPPPGGLPQGHLAEDGFGPQGSAKQESAQGDFALDDFGRGVMALMAARGVEQGVFTQRAIVAMRQAIFGGGADLATLLDSVSPKDIIPQDCVSQSSFAPENIASGGFSQSDNAQGSPQGDMGQGCIALEPLFLQDIPKDVGAWQDEP</sequence>
<dbReference type="Proteomes" id="UP001302602">
    <property type="component" value="Unassembled WGS sequence"/>
</dbReference>
<dbReference type="EMBL" id="MU853229">
    <property type="protein sequence ID" value="KAK4123385.1"/>
    <property type="molecule type" value="Genomic_DNA"/>
</dbReference>
<dbReference type="GeneID" id="87824254"/>
<keyword evidence="3" id="KW-1185">Reference proteome</keyword>
<gene>
    <name evidence="2" type="ORF">N657DRAFT_461825</name>
</gene>
<dbReference type="AlphaFoldDB" id="A0AAN6TZX8"/>
<evidence type="ECO:0000256" key="1">
    <source>
        <dbReference type="SAM" id="MobiDB-lite"/>
    </source>
</evidence>
<dbReference type="RefSeq" id="XP_062647156.1">
    <property type="nucleotide sequence ID" value="XM_062787484.1"/>
</dbReference>